<accession>A0ABU3NL51</accession>
<dbReference type="GO" id="GO:0005524">
    <property type="term" value="F:ATP binding"/>
    <property type="evidence" value="ECO:0007669"/>
    <property type="project" value="UniProtKB-KW"/>
</dbReference>
<dbReference type="PANTHER" id="PTHR43790:SF4">
    <property type="entry name" value="GUANOSINE IMPORT ATP-BINDING PROTEIN NUPO"/>
    <property type="match status" value="1"/>
</dbReference>
<dbReference type="CDD" id="cd03215">
    <property type="entry name" value="ABC_Carb_Monos_II"/>
    <property type="match status" value="1"/>
</dbReference>
<dbReference type="SMART" id="SM00382">
    <property type="entry name" value="AAA"/>
    <property type="match status" value="2"/>
</dbReference>
<keyword evidence="5" id="KW-1185">Reference proteome</keyword>
<keyword evidence="1" id="KW-0547">Nucleotide-binding</keyword>
<feature type="domain" description="ABC transporter" evidence="3">
    <location>
        <begin position="22"/>
        <end position="257"/>
    </location>
</feature>
<keyword evidence="2 4" id="KW-0067">ATP-binding</keyword>
<evidence type="ECO:0000256" key="1">
    <source>
        <dbReference type="ARBA" id="ARBA00022741"/>
    </source>
</evidence>
<evidence type="ECO:0000313" key="4">
    <source>
        <dbReference type="EMBL" id="MDT8897522.1"/>
    </source>
</evidence>
<evidence type="ECO:0000259" key="3">
    <source>
        <dbReference type="PROSITE" id="PS50893"/>
    </source>
</evidence>
<dbReference type="Gene3D" id="3.40.50.300">
    <property type="entry name" value="P-loop containing nucleotide triphosphate hydrolases"/>
    <property type="match status" value="2"/>
</dbReference>
<dbReference type="RefSeq" id="WP_315624181.1">
    <property type="nucleotide sequence ID" value="NZ_JAUHMF010000001.1"/>
</dbReference>
<reference evidence="4 5" key="1">
    <citation type="submission" date="2023-07" db="EMBL/GenBank/DDBJ databases">
        <title>Novel species of Thermanaerothrix with wide hydrolytic capabilities.</title>
        <authorList>
            <person name="Zayulina K.S."/>
            <person name="Podosokorskaya O.A."/>
            <person name="Elcheninov A.G."/>
        </authorList>
    </citation>
    <scope>NUCLEOTIDE SEQUENCE [LARGE SCALE GENOMIC DNA]</scope>
    <source>
        <strain evidence="4 5">4228-RoL</strain>
    </source>
</reference>
<dbReference type="SUPFAM" id="SSF52540">
    <property type="entry name" value="P-loop containing nucleoside triphosphate hydrolases"/>
    <property type="match status" value="2"/>
</dbReference>
<gene>
    <name evidence="4" type="ORF">QYE77_04520</name>
</gene>
<dbReference type="InterPro" id="IPR027417">
    <property type="entry name" value="P-loop_NTPase"/>
</dbReference>
<organism evidence="4 5">
    <name type="scientific">Thermanaerothrix solaris</name>
    <dbReference type="NCBI Taxonomy" id="3058434"/>
    <lineage>
        <taxon>Bacteria</taxon>
        <taxon>Bacillati</taxon>
        <taxon>Chloroflexota</taxon>
        <taxon>Anaerolineae</taxon>
        <taxon>Anaerolineales</taxon>
        <taxon>Anaerolineaceae</taxon>
        <taxon>Thermanaerothrix</taxon>
    </lineage>
</organism>
<sequence>MSTQTIGLDGRLPTGHARIEEMRMIGIVKRFPGVLANDHVDFDVRAGEIHALLGENGAGKTTLMRQLYGLYRPDAGKILINGVEQHFNSPQDAIRAGIGMIHQHFMLVPSLTVVENVALGLKSSRGILLDLDRVEKRIRELSEQYGLKVDPKAYVWQLAVGEQQRVEIIKALYRGAALLILDEPTAVLTPQEVEDLFRTLRQMAQNGHALIFISHKLHEVLAISDRVTVLRDGRVVGSRPTKETNKIELAQMMVGRPVILQYERPTAQLGEVRLAIENLVVGGDRGQDAVRGISLEVRAGEILGLAGVSGNGQRELAEALAGLRPVKAGRILLCGQDVTHEPPGVRIALGQSYIPEERLRDGTIKEFSVADNLILEDHHKPPFSRNIFLNFNAIREVSGRLVNEYNVKTPSVDTPVKNLSGGNIQKLILARELSRRPKVLIASQPTRGVDIGATEYIHQRLLEQRQAGTAILLISEDLDEIRALSDRIAVIYEGEIVGIVDGPSATAEQLGLMMAGVREGGQHHLEKIRL</sequence>
<dbReference type="EMBL" id="JAUHMF010000001">
    <property type="protein sequence ID" value="MDT8897522.1"/>
    <property type="molecule type" value="Genomic_DNA"/>
</dbReference>
<dbReference type="Pfam" id="PF00005">
    <property type="entry name" value="ABC_tran"/>
    <property type="match status" value="2"/>
</dbReference>
<evidence type="ECO:0000256" key="2">
    <source>
        <dbReference type="ARBA" id="ARBA00022840"/>
    </source>
</evidence>
<dbReference type="CDD" id="cd03216">
    <property type="entry name" value="ABC_Carb_Monos_I"/>
    <property type="match status" value="1"/>
</dbReference>
<dbReference type="InterPro" id="IPR017871">
    <property type="entry name" value="ABC_transporter-like_CS"/>
</dbReference>
<dbReference type="InterPro" id="IPR050107">
    <property type="entry name" value="ABC_carbohydrate_import_ATPase"/>
</dbReference>
<dbReference type="PROSITE" id="PS00211">
    <property type="entry name" value="ABC_TRANSPORTER_1"/>
    <property type="match status" value="2"/>
</dbReference>
<dbReference type="InterPro" id="IPR003439">
    <property type="entry name" value="ABC_transporter-like_ATP-bd"/>
</dbReference>
<feature type="domain" description="ABC transporter" evidence="3">
    <location>
        <begin position="274"/>
        <end position="518"/>
    </location>
</feature>
<evidence type="ECO:0000313" key="5">
    <source>
        <dbReference type="Proteomes" id="UP001254165"/>
    </source>
</evidence>
<proteinExistence type="predicted"/>
<protein>
    <submittedName>
        <fullName evidence="4">ABC transporter ATP-binding protein</fullName>
    </submittedName>
</protein>
<dbReference type="InterPro" id="IPR003593">
    <property type="entry name" value="AAA+_ATPase"/>
</dbReference>
<comment type="caution">
    <text evidence="4">The sequence shown here is derived from an EMBL/GenBank/DDBJ whole genome shotgun (WGS) entry which is preliminary data.</text>
</comment>
<name>A0ABU3NL51_9CHLR</name>
<dbReference type="PANTHER" id="PTHR43790">
    <property type="entry name" value="CARBOHYDRATE TRANSPORT ATP-BINDING PROTEIN MG119-RELATED"/>
    <property type="match status" value="1"/>
</dbReference>
<dbReference type="Proteomes" id="UP001254165">
    <property type="component" value="Unassembled WGS sequence"/>
</dbReference>
<dbReference type="PROSITE" id="PS50893">
    <property type="entry name" value="ABC_TRANSPORTER_2"/>
    <property type="match status" value="2"/>
</dbReference>